<proteinExistence type="predicted"/>
<keyword evidence="1" id="KW-1133">Transmembrane helix</keyword>
<comment type="caution">
    <text evidence="2">The sequence shown here is derived from an EMBL/GenBank/DDBJ whole genome shotgun (WGS) entry which is preliminary data.</text>
</comment>
<feature type="transmembrane region" description="Helical" evidence="1">
    <location>
        <begin position="45"/>
        <end position="62"/>
    </location>
</feature>
<keyword evidence="1" id="KW-0472">Membrane</keyword>
<evidence type="ECO:0000313" key="2">
    <source>
        <dbReference type="EMBL" id="MBO1266136.1"/>
    </source>
</evidence>
<dbReference type="Proteomes" id="UP000664218">
    <property type="component" value="Unassembled WGS sequence"/>
</dbReference>
<protein>
    <submittedName>
        <fullName evidence="2">Uncharacterized protein</fullName>
    </submittedName>
</protein>
<organism evidence="2 3">
    <name type="scientific">Proteiniclasticum aestuarii</name>
    <dbReference type="NCBI Taxonomy" id="2817862"/>
    <lineage>
        <taxon>Bacteria</taxon>
        <taxon>Bacillati</taxon>
        <taxon>Bacillota</taxon>
        <taxon>Clostridia</taxon>
        <taxon>Eubacteriales</taxon>
        <taxon>Clostridiaceae</taxon>
        <taxon>Proteiniclasticum</taxon>
    </lineage>
</organism>
<name>A0A939HAE6_9CLOT</name>
<dbReference type="EMBL" id="JAFNJU010000012">
    <property type="protein sequence ID" value="MBO1266136.1"/>
    <property type="molecule type" value="Genomic_DNA"/>
</dbReference>
<gene>
    <name evidence="2" type="ORF">J3A84_13950</name>
</gene>
<evidence type="ECO:0000313" key="3">
    <source>
        <dbReference type="Proteomes" id="UP000664218"/>
    </source>
</evidence>
<feature type="transmembrane region" description="Helical" evidence="1">
    <location>
        <begin position="82"/>
        <end position="105"/>
    </location>
</feature>
<accession>A0A939HAE6</accession>
<reference evidence="2" key="1">
    <citation type="submission" date="2021-03" db="EMBL/GenBank/DDBJ databases">
        <title>Proteiniclasticum marinus sp. nov., isolated from tidal flat sediment.</title>
        <authorList>
            <person name="Namirimu T."/>
            <person name="Yang J.-A."/>
            <person name="Yang S.-H."/>
            <person name="Kim Y.-J."/>
            <person name="Kwon K.K."/>
        </authorList>
    </citation>
    <scope>NUCLEOTIDE SEQUENCE</scope>
    <source>
        <strain evidence="2">SCR006</strain>
    </source>
</reference>
<keyword evidence="3" id="KW-1185">Reference proteome</keyword>
<dbReference type="RefSeq" id="WP_207600660.1">
    <property type="nucleotide sequence ID" value="NZ_JAFNJU010000012.1"/>
</dbReference>
<keyword evidence="1" id="KW-0812">Transmembrane</keyword>
<dbReference type="AlphaFoldDB" id="A0A939HAE6"/>
<sequence length="120" mass="13802">MRKKPSRTKVMLLGELKKGDRTLLTVGNSRYRIQKELSKKIRLKNILLGAETLILTILYRLTMRKFEEIPWKGADPTLIGEGLQITFLFLGSLAAAFLLTSMVLLPKDIENHLEELEEEY</sequence>
<evidence type="ECO:0000256" key="1">
    <source>
        <dbReference type="SAM" id="Phobius"/>
    </source>
</evidence>